<evidence type="ECO:0000313" key="11">
    <source>
        <dbReference type="Proteomes" id="UP000631391"/>
    </source>
</evidence>
<dbReference type="InterPro" id="IPR000725">
    <property type="entry name" value="Olfact_rcpt"/>
</dbReference>
<dbReference type="InterPro" id="IPR050516">
    <property type="entry name" value="Olfactory_GPCR"/>
</dbReference>
<dbReference type="OrthoDB" id="9836137at2759"/>
<keyword evidence="11" id="KW-1185">Reference proteome</keyword>
<dbReference type="EMBL" id="WEKY01061431">
    <property type="protein sequence ID" value="NWI48053.1"/>
    <property type="molecule type" value="Genomic_DNA"/>
</dbReference>
<evidence type="ECO:0000256" key="4">
    <source>
        <dbReference type="ARBA" id="ARBA00022725"/>
    </source>
</evidence>
<evidence type="ECO:0000256" key="3">
    <source>
        <dbReference type="ARBA" id="ARBA00022692"/>
    </source>
</evidence>
<comment type="subcellular location">
    <subcellularLocation>
        <location evidence="1">Cell membrane</location>
        <topology evidence="1">Multi-pass membrane protein</topology>
    </subcellularLocation>
</comment>
<dbReference type="GO" id="GO:0004930">
    <property type="term" value="F:G protein-coupled receptor activity"/>
    <property type="evidence" value="ECO:0007669"/>
    <property type="project" value="UniProtKB-KW"/>
</dbReference>
<keyword evidence="8" id="KW-0675">Receptor</keyword>
<protein>
    <submittedName>
        <fullName evidence="10">OR1G1 protein</fullName>
    </submittedName>
</protein>
<keyword evidence="2" id="KW-1003">Cell membrane</keyword>
<gene>
    <name evidence="10" type="primary">Or1g1_1</name>
    <name evidence="10" type="ORF">PICGYM_R03146</name>
</gene>
<keyword evidence="4" id="KW-0552">Olfaction</keyword>
<dbReference type="PANTHER" id="PTHR26452">
    <property type="entry name" value="OLFACTORY RECEPTOR"/>
    <property type="match status" value="1"/>
</dbReference>
<name>A0A851BUU9_PICGY</name>
<evidence type="ECO:0000256" key="8">
    <source>
        <dbReference type="ARBA" id="ARBA00023170"/>
    </source>
</evidence>
<keyword evidence="9" id="KW-0807">Transducer</keyword>
<organism evidence="10 11">
    <name type="scientific">Picathartes gymnocephalus</name>
    <name type="common">White-necked rockfowl</name>
    <dbReference type="NCBI Taxonomy" id="175131"/>
    <lineage>
        <taxon>Eukaryota</taxon>
        <taxon>Metazoa</taxon>
        <taxon>Chordata</taxon>
        <taxon>Craniata</taxon>
        <taxon>Vertebrata</taxon>
        <taxon>Euteleostomi</taxon>
        <taxon>Archelosauria</taxon>
        <taxon>Archosauria</taxon>
        <taxon>Dinosauria</taxon>
        <taxon>Saurischia</taxon>
        <taxon>Theropoda</taxon>
        <taxon>Coelurosauria</taxon>
        <taxon>Aves</taxon>
        <taxon>Neognathae</taxon>
        <taxon>Neoaves</taxon>
        <taxon>Telluraves</taxon>
        <taxon>Australaves</taxon>
        <taxon>Passeriformes</taxon>
        <taxon>Picathartidae</taxon>
        <taxon>Picathartes</taxon>
    </lineage>
</organism>
<evidence type="ECO:0000256" key="9">
    <source>
        <dbReference type="ARBA" id="ARBA00023224"/>
    </source>
</evidence>
<sequence>LCPCSCCSVSLKLSYVQIFGAVLKIPSEQGQHTAFSMCLPHLDMISLIISRGIFAYLKPPSISSVSPDLVVTMLYSVMTKAMNPLIYNLRNQELK</sequence>
<keyword evidence="5" id="KW-1133">Transmembrane helix</keyword>
<dbReference type="Pfam" id="PF13853">
    <property type="entry name" value="7tm_4"/>
    <property type="match status" value="1"/>
</dbReference>
<evidence type="ECO:0000256" key="5">
    <source>
        <dbReference type="ARBA" id="ARBA00022989"/>
    </source>
</evidence>
<evidence type="ECO:0000313" key="10">
    <source>
        <dbReference type="EMBL" id="NWI48053.1"/>
    </source>
</evidence>
<evidence type="ECO:0000256" key="2">
    <source>
        <dbReference type="ARBA" id="ARBA00022475"/>
    </source>
</evidence>
<comment type="caution">
    <text evidence="10">The sequence shown here is derived from an EMBL/GenBank/DDBJ whole genome shotgun (WGS) entry which is preliminary data.</text>
</comment>
<accession>A0A851BUU9</accession>
<keyword evidence="6" id="KW-0297">G-protein coupled receptor</keyword>
<dbReference type="Proteomes" id="UP000631391">
    <property type="component" value="Unassembled WGS sequence"/>
</dbReference>
<dbReference type="GO" id="GO:0004984">
    <property type="term" value="F:olfactory receptor activity"/>
    <property type="evidence" value="ECO:0007669"/>
    <property type="project" value="InterPro"/>
</dbReference>
<feature type="non-terminal residue" evidence="10">
    <location>
        <position position="1"/>
    </location>
</feature>
<keyword evidence="7" id="KW-0472">Membrane</keyword>
<dbReference type="AlphaFoldDB" id="A0A851BUU9"/>
<keyword evidence="3" id="KW-0812">Transmembrane</keyword>
<evidence type="ECO:0000256" key="6">
    <source>
        <dbReference type="ARBA" id="ARBA00023040"/>
    </source>
</evidence>
<keyword evidence="4" id="KW-0716">Sensory transduction</keyword>
<dbReference type="GO" id="GO:0005886">
    <property type="term" value="C:plasma membrane"/>
    <property type="evidence" value="ECO:0007669"/>
    <property type="project" value="UniProtKB-SubCell"/>
</dbReference>
<reference evidence="10" key="1">
    <citation type="submission" date="2019-10" db="EMBL/GenBank/DDBJ databases">
        <title>Bird 10,000 Genomes (B10K) Project - Family phase.</title>
        <authorList>
            <person name="Zhang G."/>
        </authorList>
    </citation>
    <scope>NUCLEOTIDE SEQUENCE</scope>
    <source>
        <strain evidence="10">B10K-DU-012-30</strain>
        <tissue evidence="10">Muscle</tissue>
    </source>
</reference>
<evidence type="ECO:0000256" key="7">
    <source>
        <dbReference type="ARBA" id="ARBA00023136"/>
    </source>
</evidence>
<proteinExistence type="predicted"/>
<evidence type="ECO:0000256" key="1">
    <source>
        <dbReference type="ARBA" id="ARBA00004651"/>
    </source>
</evidence>
<feature type="non-terminal residue" evidence="10">
    <location>
        <position position="95"/>
    </location>
</feature>
<dbReference type="SUPFAM" id="SSF81321">
    <property type="entry name" value="Family A G protein-coupled receptor-like"/>
    <property type="match status" value="1"/>
</dbReference>